<dbReference type="InterPro" id="IPR027417">
    <property type="entry name" value="P-loop_NTPase"/>
</dbReference>
<evidence type="ECO:0000313" key="7">
    <source>
        <dbReference type="Proteomes" id="UP000602647"/>
    </source>
</evidence>
<keyword evidence="3" id="KW-0547">Nucleotide-binding</keyword>
<dbReference type="InterPro" id="IPR003439">
    <property type="entry name" value="ABC_transporter-like_ATP-bd"/>
</dbReference>
<organism evidence="6 7">
    <name type="scientific">Zhenpiania hominis</name>
    <dbReference type="NCBI Taxonomy" id="2763644"/>
    <lineage>
        <taxon>Bacteria</taxon>
        <taxon>Bacillati</taxon>
        <taxon>Bacillota</taxon>
        <taxon>Clostridia</taxon>
        <taxon>Peptostreptococcales</taxon>
        <taxon>Anaerovoracaceae</taxon>
        <taxon>Zhenpiania</taxon>
    </lineage>
</organism>
<dbReference type="PANTHER" id="PTHR43335:SF2">
    <property type="entry name" value="ABC TRANSPORTER, ATP-BINDING PROTEIN"/>
    <property type="match status" value="1"/>
</dbReference>
<dbReference type="PROSITE" id="PS00211">
    <property type="entry name" value="ABC_TRANSPORTER_1"/>
    <property type="match status" value="1"/>
</dbReference>
<keyword evidence="4 6" id="KW-0067">ATP-binding</keyword>
<dbReference type="Proteomes" id="UP000602647">
    <property type="component" value="Unassembled WGS sequence"/>
</dbReference>
<evidence type="ECO:0000313" key="6">
    <source>
        <dbReference type="EMBL" id="MBC6680709.1"/>
    </source>
</evidence>
<dbReference type="CDD" id="cd03264">
    <property type="entry name" value="ABC_drug_resistance_like"/>
    <property type="match status" value="1"/>
</dbReference>
<dbReference type="AlphaFoldDB" id="A0A923NLG8"/>
<keyword evidence="2" id="KW-0813">Transport</keyword>
<dbReference type="GO" id="GO:0016887">
    <property type="term" value="F:ATP hydrolysis activity"/>
    <property type="evidence" value="ECO:0007669"/>
    <property type="project" value="InterPro"/>
</dbReference>
<dbReference type="InterPro" id="IPR003593">
    <property type="entry name" value="AAA+_ATPase"/>
</dbReference>
<comment type="similarity">
    <text evidence="1">Belongs to the ABC transporter superfamily.</text>
</comment>
<dbReference type="PROSITE" id="PS50893">
    <property type="entry name" value="ABC_TRANSPORTER_2"/>
    <property type="match status" value="1"/>
</dbReference>
<evidence type="ECO:0000256" key="4">
    <source>
        <dbReference type="ARBA" id="ARBA00022840"/>
    </source>
</evidence>
<reference evidence="6" key="1">
    <citation type="submission" date="2020-08" db="EMBL/GenBank/DDBJ databases">
        <title>Genome public.</title>
        <authorList>
            <person name="Liu C."/>
            <person name="Sun Q."/>
        </authorList>
    </citation>
    <scope>NUCLEOTIDE SEQUENCE</scope>
    <source>
        <strain evidence="6">BX12</strain>
    </source>
</reference>
<gene>
    <name evidence="6" type="ORF">H9L42_12845</name>
</gene>
<protein>
    <submittedName>
        <fullName evidence="6">ABC transporter ATP-binding protein</fullName>
    </submittedName>
</protein>
<dbReference type="RefSeq" id="WP_187303807.1">
    <property type="nucleotide sequence ID" value="NZ_JACRYT010000017.1"/>
</dbReference>
<dbReference type="PANTHER" id="PTHR43335">
    <property type="entry name" value="ABC TRANSPORTER, ATP-BINDING PROTEIN"/>
    <property type="match status" value="1"/>
</dbReference>
<dbReference type="GO" id="GO:0005524">
    <property type="term" value="F:ATP binding"/>
    <property type="evidence" value="ECO:0007669"/>
    <property type="project" value="UniProtKB-KW"/>
</dbReference>
<evidence type="ECO:0000256" key="3">
    <source>
        <dbReference type="ARBA" id="ARBA00022741"/>
    </source>
</evidence>
<dbReference type="Gene3D" id="3.40.50.300">
    <property type="entry name" value="P-loop containing nucleotide triphosphate hydrolases"/>
    <property type="match status" value="1"/>
</dbReference>
<feature type="domain" description="ABC transporter" evidence="5">
    <location>
        <begin position="2"/>
        <end position="228"/>
    </location>
</feature>
<dbReference type="InterPro" id="IPR017871">
    <property type="entry name" value="ABC_transporter-like_CS"/>
</dbReference>
<proteinExistence type="inferred from homology"/>
<dbReference type="SUPFAM" id="SSF52540">
    <property type="entry name" value="P-loop containing nucleoside triphosphate hydrolases"/>
    <property type="match status" value="1"/>
</dbReference>
<dbReference type="Pfam" id="PF00005">
    <property type="entry name" value="ABC_tran"/>
    <property type="match status" value="1"/>
</dbReference>
<evidence type="ECO:0000256" key="1">
    <source>
        <dbReference type="ARBA" id="ARBA00005417"/>
    </source>
</evidence>
<dbReference type="SMART" id="SM00382">
    <property type="entry name" value="AAA"/>
    <property type="match status" value="1"/>
</dbReference>
<evidence type="ECO:0000259" key="5">
    <source>
        <dbReference type="PROSITE" id="PS50893"/>
    </source>
</evidence>
<accession>A0A923NLG8</accession>
<name>A0A923NLG8_9FIRM</name>
<comment type="caution">
    <text evidence="6">The sequence shown here is derived from an EMBL/GenBank/DDBJ whole genome shotgun (WGS) entry which is preliminary data.</text>
</comment>
<sequence>MLELKKVTKRFKKNCAVDQLSASLQPGVYGLLGPNGAGKTTLIRCLTNLYRFQGEILWKGRSIRKNTDYLDRIGYLPQKFGAYQELTVEEMLRYFCVLKRIEKKEWSRESERVLEAVNLTEAAEKKVRHLSGGMLRRLGIAQTLLGKPEVLIFDEPTAGLDPEERLRFKMLISSLSRERIILISTHIVEDVDALCDRILIMDAGRIVFSGTAGELKAQAEGKTFECTELEQKKLTGRFYMERQFEQENAVHYRLVAEEPQVCRKVEPRIEDGYICVLEHI</sequence>
<evidence type="ECO:0000256" key="2">
    <source>
        <dbReference type="ARBA" id="ARBA00022448"/>
    </source>
</evidence>
<keyword evidence="7" id="KW-1185">Reference proteome</keyword>
<dbReference type="EMBL" id="JACRYT010000017">
    <property type="protein sequence ID" value="MBC6680709.1"/>
    <property type="molecule type" value="Genomic_DNA"/>
</dbReference>